<dbReference type="Pfam" id="PF25975">
    <property type="entry name" value="CzcB_C"/>
    <property type="match status" value="1"/>
</dbReference>
<reference evidence="6 7" key="1">
    <citation type="submission" date="2017-08" db="EMBL/GenBank/DDBJ databases">
        <title>Infants hospitalized years apart are colonized by the same room-sourced microbial strains.</title>
        <authorList>
            <person name="Brooks B."/>
            <person name="Olm M.R."/>
            <person name="Firek B.A."/>
            <person name="Baker R."/>
            <person name="Thomas B.C."/>
            <person name="Morowitz M.J."/>
            <person name="Banfield J.F."/>
        </authorList>
    </citation>
    <scope>NUCLEOTIDE SEQUENCE [LARGE SCALE GENOMIC DNA]</scope>
    <source>
        <strain evidence="6">S2_012_000_R2_81</strain>
    </source>
</reference>
<comment type="similarity">
    <text evidence="1">Belongs to the membrane fusion protein (MFP) (TC 8.A.1) family.</text>
</comment>
<evidence type="ECO:0000256" key="1">
    <source>
        <dbReference type="ARBA" id="ARBA00009477"/>
    </source>
</evidence>
<dbReference type="GO" id="GO:0015562">
    <property type="term" value="F:efflux transmembrane transporter activity"/>
    <property type="evidence" value="ECO:0007669"/>
    <property type="project" value="TreeGrafter"/>
</dbReference>
<feature type="domain" description="CzcB-like barrel-sandwich hybrid" evidence="4">
    <location>
        <begin position="70"/>
        <end position="208"/>
    </location>
</feature>
<dbReference type="NCBIfam" id="TIGR01730">
    <property type="entry name" value="RND_mfp"/>
    <property type="match status" value="1"/>
</dbReference>
<dbReference type="Gene3D" id="2.40.50.100">
    <property type="match status" value="1"/>
</dbReference>
<dbReference type="Pfam" id="PF25954">
    <property type="entry name" value="Beta-barrel_RND_2"/>
    <property type="match status" value="1"/>
</dbReference>
<name>A0A2W5FDB4_9BURK</name>
<dbReference type="AlphaFoldDB" id="A0A2W5FDB4"/>
<keyword evidence="2" id="KW-0732">Signal</keyword>
<dbReference type="GO" id="GO:1990281">
    <property type="term" value="C:efflux pump complex"/>
    <property type="evidence" value="ECO:0007669"/>
    <property type="project" value="TreeGrafter"/>
</dbReference>
<feature type="domain" description="CusB-like beta-barrel" evidence="3">
    <location>
        <begin position="218"/>
        <end position="284"/>
    </location>
</feature>
<dbReference type="SUPFAM" id="SSF111369">
    <property type="entry name" value="HlyD-like secretion proteins"/>
    <property type="match status" value="1"/>
</dbReference>
<evidence type="ECO:0000259" key="5">
    <source>
        <dbReference type="Pfam" id="PF25975"/>
    </source>
</evidence>
<evidence type="ECO:0000313" key="6">
    <source>
        <dbReference type="EMBL" id="PZP30726.1"/>
    </source>
</evidence>
<feature type="chain" id="PRO_5015942830" evidence="2">
    <location>
        <begin position="27"/>
        <end position="374"/>
    </location>
</feature>
<proteinExistence type="inferred from homology"/>
<dbReference type="Gene3D" id="2.40.30.170">
    <property type="match status" value="1"/>
</dbReference>
<dbReference type="InterPro" id="IPR058792">
    <property type="entry name" value="Beta-barrel_RND_2"/>
</dbReference>
<accession>A0A2W5FDB4</accession>
<dbReference type="Proteomes" id="UP000249633">
    <property type="component" value="Unassembled WGS sequence"/>
</dbReference>
<feature type="signal peptide" evidence="2">
    <location>
        <begin position="1"/>
        <end position="26"/>
    </location>
</feature>
<gene>
    <name evidence="6" type="ORF">DI603_14485</name>
</gene>
<feature type="domain" description="CzcB-like C-terminal circularly permuted SH3-like" evidence="5">
    <location>
        <begin position="294"/>
        <end position="349"/>
    </location>
</feature>
<organism evidence="6 7">
    <name type="scientific">Roseateles depolymerans</name>
    <dbReference type="NCBI Taxonomy" id="76731"/>
    <lineage>
        <taxon>Bacteria</taxon>
        <taxon>Pseudomonadati</taxon>
        <taxon>Pseudomonadota</taxon>
        <taxon>Betaproteobacteria</taxon>
        <taxon>Burkholderiales</taxon>
        <taxon>Sphaerotilaceae</taxon>
        <taxon>Roseateles</taxon>
    </lineage>
</organism>
<dbReference type="InterPro" id="IPR058647">
    <property type="entry name" value="BSH_CzcB-like"/>
</dbReference>
<evidence type="ECO:0000313" key="7">
    <source>
        <dbReference type="Proteomes" id="UP000249633"/>
    </source>
</evidence>
<evidence type="ECO:0000256" key="2">
    <source>
        <dbReference type="SAM" id="SignalP"/>
    </source>
</evidence>
<protein>
    <submittedName>
        <fullName evidence="6">Efflux transporter periplasmic adaptor subunit</fullName>
    </submittedName>
</protein>
<comment type="caution">
    <text evidence="6">The sequence shown here is derived from an EMBL/GenBank/DDBJ whole genome shotgun (WGS) entry which is preliminary data.</text>
</comment>
<dbReference type="Gene3D" id="1.10.287.470">
    <property type="entry name" value="Helix hairpin bin"/>
    <property type="match status" value="1"/>
</dbReference>
<dbReference type="PANTHER" id="PTHR30469">
    <property type="entry name" value="MULTIDRUG RESISTANCE PROTEIN MDTA"/>
    <property type="match status" value="1"/>
</dbReference>
<dbReference type="Pfam" id="PF25973">
    <property type="entry name" value="BSH_CzcB"/>
    <property type="match status" value="1"/>
</dbReference>
<dbReference type="Gene3D" id="2.40.420.20">
    <property type="match status" value="1"/>
</dbReference>
<dbReference type="InterPro" id="IPR058649">
    <property type="entry name" value="CzcB_C"/>
</dbReference>
<dbReference type="InterPro" id="IPR006143">
    <property type="entry name" value="RND_pump_MFP"/>
</dbReference>
<evidence type="ECO:0000259" key="3">
    <source>
        <dbReference type="Pfam" id="PF25954"/>
    </source>
</evidence>
<evidence type="ECO:0000259" key="4">
    <source>
        <dbReference type="Pfam" id="PF25973"/>
    </source>
</evidence>
<dbReference type="EMBL" id="QFOD01000013">
    <property type="protein sequence ID" value="PZP30726.1"/>
    <property type="molecule type" value="Genomic_DNA"/>
</dbReference>
<sequence>MKPTQSLTLIAAVIAVGGAALSVALAAPRPADDARRERPALTVELTRLAHGTLPLRVPAHGDIAAWQEASVGAEANGLRLAEVRVNVGEPVRRGQVLATFATEVVTADLALRRAAVAEARVALAEAAGNAQRARQLQDTGALSLQQVQQQLAAEAAAQARLEAAQAAEAVELLRLVQTQVRAPDDGVISARTATVGAVVPAGQELFRLVRRNRLEWRAEVAAADLARLRAARSVRVTLAGGEVLDGRLRQLAPQVDVRTRNGMAYVDLPRHGSARAGMFARGEFELGQSDAWTLPRSAVQRREGLAYVFRVGPDSRVVQTQVTLGREAGDRIEILGGLKGAERVVASGAAFLGDNDLVGVADTSAAAAAGKGTR</sequence>
<dbReference type="PANTHER" id="PTHR30469:SF15">
    <property type="entry name" value="HLYD FAMILY OF SECRETION PROTEINS"/>
    <property type="match status" value="1"/>
</dbReference>